<dbReference type="Proteomes" id="UP001336314">
    <property type="component" value="Unassembled WGS sequence"/>
</dbReference>
<protein>
    <recommendedName>
        <fullName evidence="4">SPW repeat-containing protein</fullName>
    </recommendedName>
</protein>
<keyword evidence="1" id="KW-0472">Membrane</keyword>
<dbReference type="EMBL" id="JAUHLI010000023">
    <property type="protein sequence ID" value="MEE2003165.1"/>
    <property type="molecule type" value="Genomic_DNA"/>
</dbReference>
<keyword evidence="3" id="KW-1185">Reference proteome</keyword>
<evidence type="ECO:0008006" key="4">
    <source>
        <dbReference type="Google" id="ProtNLM"/>
    </source>
</evidence>
<proteinExistence type="predicted"/>
<feature type="transmembrane region" description="Helical" evidence="1">
    <location>
        <begin position="35"/>
        <end position="52"/>
    </location>
</feature>
<feature type="transmembrane region" description="Helical" evidence="1">
    <location>
        <begin position="12"/>
        <end position="29"/>
    </location>
</feature>
<accession>A0ABU7JAD3</accession>
<keyword evidence="1" id="KW-1133">Transmembrane helix</keyword>
<organism evidence="2 3">
    <name type="scientific">Alkalimonas cellulosilytica</name>
    <dbReference type="NCBI Taxonomy" id="3058395"/>
    <lineage>
        <taxon>Bacteria</taxon>
        <taxon>Pseudomonadati</taxon>
        <taxon>Pseudomonadota</taxon>
        <taxon>Gammaproteobacteria</taxon>
        <taxon>Alkalimonas</taxon>
    </lineage>
</organism>
<sequence length="104" mass="11856">MVAEFFSEQGFLSYVVCFGIAGYFTLWLWQSYPFVSLFATVAGVALVIHNTWIGEPSGWLDYPFFVMVMHMIFSLFFTREGWKLIAAFIAAGIVLSFLDKMKGE</sequence>
<comment type="caution">
    <text evidence="2">The sequence shown here is derived from an EMBL/GenBank/DDBJ whole genome shotgun (WGS) entry which is preliminary data.</text>
</comment>
<name>A0ABU7JAD3_9GAMM</name>
<evidence type="ECO:0000313" key="3">
    <source>
        <dbReference type="Proteomes" id="UP001336314"/>
    </source>
</evidence>
<evidence type="ECO:0000256" key="1">
    <source>
        <dbReference type="SAM" id="Phobius"/>
    </source>
</evidence>
<feature type="transmembrane region" description="Helical" evidence="1">
    <location>
        <begin position="82"/>
        <end position="98"/>
    </location>
</feature>
<dbReference type="RefSeq" id="WP_330130215.1">
    <property type="nucleotide sequence ID" value="NZ_JAUHLI010000023.1"/>
</dbReference>
<gene>
    <name evidence="2" type="ORF">QWY20_17055</name>
</gene>
<keyword evidence="1" id="KW-0812">Transmembrane</keyword>
<evidence type="ECO:0000313" key="2">
    <source>
        <dbReference type="EMBL" id="MEE2003165.1"/>
    </source>
</evidence>
<reference evidence="2 3" key="1">
    <citation type="submission" date="2023-07" db="EMBL/GenBank/DDBJ databases">
        <title>Alkalimonas sp., MEB108 novel, alkaliphilic bacterium isolated from Lonar Lake, India.</title>
        <authorList>
            <person name="Joshi A."/>
            <person name="Thite S."/>
        </authorList>
    </citation>
    <scope>NUCLEOTIDE SEQUENCE [LARGE SCALE GENOMIC DNA]</scope>
    <source>
        <strain evidence="2 3">MEB108</strain>
    </source>
</reference>